<organism evidence="3 4">
    <name type="scientific">Candidatus Kutchimonas denitrificans</name>
    <dbReference type="NCBI Taxonomy" id="3056748"/>
    <lineage>
        <taxon>Bacteria</taxon>
        <taxon>Pseudomonadati</taxon>
        <taxon>Gemmatimonadota</taxon>
        <taxon>Gemmatimonadia</taxon>
        <taxon>Candidatus Palauibacterales</taxon>
        <taxon>Candidatus Palauibacteraceae</taxon>
        <taxon>Candidatus Kutchimonas</taxon>
    </lineage>
</organism>
<dbReference type="InterPro" id="IPR047767">
    <property type="entry name" value="PSP1-like"/>
</dbReference>
<dbReference type="EMBL" id="JAACAK010000130">
    <property type="protein sequence ID" value="NIR76463.1"/>
    <property type="molecule type" value="Genomic_DNA"/>
</dbReference>
<comment type="caution">
    <text evidence="3">The sequence shown here is derived from an EMBL/GenBank/DDBJ whole genome shotgun (WGS) entry which is preliminary data.</text>
</comment>
<dbReference type="AlphaFoldDB" id="A0AAE4ZA85"/>
<proteinExistence type="predicted"/>
<protein>
    <submittedName>
        <fullName evidence="3">Signal peptidase-like protein</fullName>
    </submittedName>
</protein>
<feature type="domain" description="PSP1 C-terminal" evidence="2">
    <location>
        <begin position="117"/>
        <end position="202"/>
    </location>
</feature>
<dbReference type="InterPro" id="IPR007557">
    <property type="entry name" value="PSP1_C"/>
</dbReference>
<name>A0AAE4ZA85_9BACT</name>
<gene>
    <name evidence="3" type="ORF">GWO12_15380</name>
</gene>
<dbReference type="NCBIfam" id="NF041131">
    <property type="entry name" value="RicT_YaaT_fam"/>
    <property type="match status" value="1"/>
</dbReference>
<reference evidence="3 4" key="1">
    <citation type="submission" date="2020-01" db="EMBL/GenBank/DDBJ databases">
        <title>Genomes assembled from Gulf of Kutch pelagic sediment metagenomes.</title>
        <authorList>
            <person name="Chandrashekar M."/>
            <person name="Mahajan M.S."/>
            <person name="Dave K.J."/>
            <person name="Vatsa P."/>
            <person name="Nathani N.M."/>
        </authorList>
    </citation>
    <scope>NUCLEOTIDE SEQUENCE [LARGE SCALE GENOMIC DNA]</scope>
    <source>
        <strain evidence="3">KS3-K002</strain>
    </source>
</reference>
<evidence type="ECO:0000313" key="4">
    <source>
        <dbReference type="Proteomes" id="UP000702544"/>
    </source>
</evidence>
<accession>A0AAE4ZA85</accession>
<evidence type="ECO:0000313" key="3">
    <source>
        <dbReference type="EMBL" id="NIR76463.1"/>
    </source>
</evidence>
<dbReference type="Pfam" id="PF04468">
    <property type="entry name" value="PSP1"/>
    <property type="match status" value="1"/>
</dbReference>
<sequence length="332" mass="37312">MIDRRNDGNGGGPLPPVDSRPPAERPRPGDPPPPTPIAATHGVIAKGPAPQLLEILFKGKRRDFFAAHLSPSLREREYVVVEADRGQDLGIVTATGTLAKRKCEACDGCSSNGLPGKRVLRRAAPVDVERLLNLREEEDDIRKTVRGMVKEQGLKMKVSDAEWQWDRNKLIVYFTADKRVDFRALVRSLAKRYRTRIELKQIGVRDEAKRLDGVGRCGRELCSSNWLPELKPVTLQLAKDQNLSLNPSQISGACGRLMCSLRYEHDFYVQQRKRFPKEGRQVRTSQGQETVVGINLFANRVTLRGSSGDLRTLELEELKRETAEARRGARDN</sequence>
<dbReference type="PANTHER" id="PTHR43830:SF3">
    <property type="entry name" value="PROTEIN PSP1"/>
    <property type="match status" value="1"/>
</dbReference>
<evidence type="ECO:0000259" key="2">
    <source>
        <dbReference type="PROSITE" id="PS51411"/>
    </source>
</evidence>
<dbReference type="PROSITE" id="PS51411">
    <property type="entry name" value="PSP1_C"/>
    <property type="match status" value="1"/>
</dbReference>
<dbReference type="PANTHER" id="PTHR43830">
    <property type="entry name" value="PROTEIN PSP1"/>
    <property type="match status" value="1"/>
</dbReference>
<evidence type="ECO:0000256" key="1">
    <source>
        <dbReference type="SAM" id="MobiDB-lite"/>
    </source>
</evidence>
<feature type="region of interest" description="Disordered" evidence="1">
    <location>
        <begin position="1"/>
        <end position="40"/>
    </location>
</feature>
<dbReference type="Proteomes" id="UP000702544">
    <property type="component" value="Unassembled WGS sequence"/>
</dbReference>
<dbReference type="GO" id="GO:0005737">
    <property type="term" value="C:cytoplasm"/>
    <property type="evidence" value="ECO:0007669"/>
    <property type="project" value="TreeGrafter"/>
</dbReference>